<dbReference type="InterPro" id="IPR009057">
    <property type="entry name" value="Homeodomain-like_sf"/>
</dbReference>
<dbReference type="SMART" id="SM00717">
    <property type="entry name" value="SANT"/>
    <property type="match status" value="1"/>
</dbReference>
<dbReference type="EMBL" id="JAPFFF010000012">
    <property type="protein sequence ID" value="KAK8875855.1"/>
    <property type="molecule type" value="Genomic_DNA"/>
</dbReference>
<accession>A0ABR2JD42</accession>
<reference evidence="2 3" key="1">
    <citation type="submission" date="2024-04" db="EMBL/GenBank/DDBJ databases">
        <title>Tritrichomonas musculus Genome.</title>
        <authorList>
            <person name="Alves-Ferreira E."/>
            <person name="Grigg M."/>
            <person name="Lorenzi H."/>
            <person name="Galac M."/>
        </authorList>
    </citation>
    <scope>NUCLEOTIDE SEQUENCE [LARGE SCALE GENOMIC DNA]</scope>
    <source>
        <strain evidence="2 3">EAF2021</strain>
    </source>
</reference>
<dbReference type="CDD" id="cd00167">
    <property type="entry name" value="SANT"/>
    <property type="match status" value="1"/>
</dbReference>
<gene>
    <name evidence="2" type="ORF">M9Y10_006030</name>
</gene>
<dbReference type="Gene3D" id="1.10.10.60">
    <property type="entry name" value="Homeodomain-like"/>
    <property type="match status" value="1"/>
</dbReference>
<organism evidence="2 3">
    <name type="scientific">Tritrichomonas musculus</name>
    <dbReference type="NCBI Taxonomy" id="1915356"/>
    <lineage>
        <taxon>Eukaryota</taxon>
        <taxon>Metamonada</taxon>
        <taxon>Parabasalia</taxon>
        <taxon>Tritrichomonadida</taxon>
        <taxon>Tritrichomonadidae</taxon>
        <taxon>Tritrichomonas</taxon>
    </lineage>
</organism>
<dbReference type="InterPro" id="IPR001005">
    <property type="entry name" value="SANT/Myb"/>
</dbReference>
<keyword evidence="3" id="KW-1185">Reference proteome</keyword>
<evidence type="ECO:0000259" key="1">
    <source>
        <dbReference type="PROSITE" id="PS50090"/>
    </source>
</evidence>
<dbReference type="Proteomes" id="UP001470230">
    <property type="component" value="Unassembled WGS sequence"/>
</dbReference>
<comment type="caution">
    <text evidence="2">The sequence shown here is derived from an EMBL/GenBank/DDBJ whole genome shotgun (WGS) entry which is preliminary data.</text>
</comment>
<feature type="domain" description="Myb-like" evidence="1">
    <location>
        <begin position="284"/>
        <end position="339"/>
    </location>
</feature>
<protein>
    <recommendedName>
        <fullName evidence="1">Myb-like domain-containing protein</fullName>
    </recommendedName>
</protein>
<sequence length="534" mass="62390">MSTAFIDPSMPDKKQKMAHDIISKYNGLITKTKSDADIIIQDLISIFDYQNAQIRTYSLKCLQTLDKELLNPFTFQTESKCLININLRNKTFNFINCSEKVAKICTIYILMMDGKIQKNNPDYYLTDNKSIEENSEYISTDWIYSLVNSSLYIYPQKYLVKNLSKFMPKQSKMLDMLSSSSNFQYSEKFIQKAYELQKANKYSFPRLKKELEQISDYSNLCNENIKTFIDACQIGFAQLRARKERLDDIYKVFHNTSSPIIDKKKKKKSYLRTLTLCGDVKHSGRWSESETRQLIFILEKGKCTKEMFNKFGNIDWCFIASYVSGRDAKSCEDKYRSMLAKNEIEEIQQSEMDPIPEEKFNKMLHKAFTPAQETEILNEILDKINQGIPVTKLDISSISLDYFYSPLNLSMKAVIFSYLDKGLWPFDSNGDINITSLEDEVNKILPLAQDEPENIMDKYNIKQFKGSPTWVSKFMLRHKLVHRECHIERRGAIDEEEVDQFLSQLADAMIIYKPRFILNMDQTFINTYNPPINK</sequence>
<dbReference type="SUPFAM" id="SSF46689">
    <property type="entry name" value="Homeodomain-like"/>
    <property type="match status" value="1"/>
</dbReference>
<evidence type="ECO:0000313" key="2">
    <source>
        <dbReference type="EMBL" id="KAK8875855.1"/>
    </source>
</evidence>
<dbReference type="PROSITE" id="PS50090">
    <property type="entry name" value="MYB_LIKE"/>
    <property type="match status" value="1"/>
</dbReference>
<name>A0ABR2JD42_9EUKA</name>
<proteinExistence type="predicted"/>
<evidence type="ECO:0000313" key="3">
    <source>
        <dbReference type="Proteomes" id="UP001470230"/>
    </source>
</evidence>